<sequence length="192" mass="21659">MNALRSSDTTALYSAASSRHRINLSKRILCRSETCKSAIARLKVKDVRVCTSSVYMWGTGGNVCAFWPPHEAETSSFPRTCPIGYSPRNSIWVPRNLGPTAFFAVEKIPGDRQRVPPPSSDILRSSPIVGESVTSCFPDRVNCVNQSARKCERFLYIKLCSCVISHRYIIADEEKQEEIEVTWKVHKKTIYL</sequence>
<keyword evidence="1" id="KW-1185">Reference proteome</keyword>
<reference evidence="2" key="1">
    <citation type="submission" date="2025-08" db="UniProtKB">
        <authorList>
            <consortium name="RefSeq"/>
        </authorList>
    </citation>
    <scope>IDENTIFICATION</scope>
    <source>
        <tissue evidence="2">Whole body</tissue>
    </source>
</reference>
<dbReference type="GeneID" id="112458662"/>
<evidence type="ECO:0000313" key="2">
    <source>
        <dbReference type="RefSeq" id="XP_024878177.1"/>
    </source>
</evidence>
<protein>
    <submittedName>
        <fullName evidence="2">Uncharacterized protein LOC112458662</fullName>
    </submittedName>
</protein>
<accession>A0A6J1Q7G7</accession>
<name>A0A6J1Q7G7_9HYME</name>
<dbReference type="RefSeq" id="XP_024878177.1">
    <property type="nucleotide sequence ID" value="XM_025022409.1"/>
</dbReference>
<evidence type="ECO:0000313" key="1">
    <source>
        <dbReference type="Proteomes" id="UP000504618"/>
    </source>
</evidence>
<proteinExistence type="predicted"/>
<dbReference type="Proteomes" id="UP000504618">
    <property type="component" value="Unplaced"/>
</dbReference>
<organism evidence="1 2">
    <name type="scientific">Temnothorax curvispinosus</name>
    <dbReference type="NCBI Taxonomy" id="300111"/>
    <lineage>
        <taxon>Eukaryota</taxon>
        <taxon>Metazoa</taxon>
        <taxon>Ecdysozoa</taxon>
        <taxon>Arthropoda</taxon>
        <taxon>Hexapoda</taxon>
        <taxon>Insecta</taxon>
        <taxon>Pterygota</taxon>
        <taxon>Neoptera</taxon>
        <taxon>Endopterygota</taxon>
        <taxon>Hymenoptera</taxon>
        <taxon>Apocrita</taxon>
        <taxon>Aculeata</taxon>
        <taxon>Formicoidea</taxon>
        <taxon>Formicidae</taxon>
        <taxon>Myrmicinae</taxon>
        <taxon>Temnothorax</taxon>
    </lineage>
</organism>
<dbReference type="AlphaFoldDB" id="A0A6J1Q7G7"/>
<gene>
    <name evidence="2" type="primary">LOC112458662</name>
</gene>